<proteinExistence type="predicted"/>
<feature type="region of interest" description="Disordered" evidence="1">
    <location>
        <begin position="272"/>
        <end position="339"/>
    </location>
</feature>
<evidence type="ECO:0000256" key="1">
    <source>
        <dbReference type="SAM" id="MobiDB-lite"/>
    </source>
</evidence>
<dbReference type="AlphaFoldDB" id="A0A316V955"/>
<dbReference type="Proteomes" id="UP000245771">
    <property type="component" value="Unassembled WGS sequence"/>
</dbReference>
<accession>A0A316V955</accession>
<organism evidence="2 3">
    <name type="scientific">Meira miltonrushii</name>
    <dbReference type="NCBI Taxonomy" id="1280837"/>
    <lineage>
        <taxon>Eukaryota</taxon>
        <taxon>Fungi</taxon>
        <taxon>Dikarya</taxon>
        <taxon>Basidiomycota</taxon>
        <taxon>Ustilaginomycotina</taxon>
        <taxon>Exobasidiomycetes</taxon>
        <taxon>Exobasidiales</taxon>
        <taxon>Brachybasidiaceae</taxon>
        <taxon>Meira</taxon>
    </lineage>
</organism>
<feature type="compositionally biased region" description="Basic residues" evidence="1">
    <location>
        <begin position="388"/>
        <end position="398"/>
    </location>
</feature>
<dbReference type="InParanoid" id="A0A316V955"/>
<name>A0A316V955_9BASI</name>
<feature type="compositionally biased region" description="Polar residues" evidence="1">
    <location>
        <begin position="278"/>
        <end position="295"/>
    </location>
</feature>
<keyword evidence="3" id="KW-1185">Reference proteome</keyword>
<evidence type="ECO:0000313" key="3">
    <source>
        <dbReference type="Proteomes" id="UP000245771"/>
    </source>
</evidence>
<dbReference type="GeneID" id="37023629"/>
<feature type="compositionally biased region" description="Polar residues" evidence="1">
    <location>
        <begin position="329"/>
        <end position="338"/>
    </location>
</feature>
<sequence length="421" mass="45483">MDFSDGNKSEAVGRLATRLLARDPVEFNSAINSTFTPDVTYRGHGLEIRGATNLKHAAWFWNKIDSGKPATFTLKDIQWDEQKQSAQIQTVRFVRPTLFPFFGFAVQVPVELQLTSTGGKAYVSRFEEKWFVERILSYASVVQAIHEALVKNIWTLFVLTLSNLTFAAFAKVHSIDAVDRAKKSLPSDVVDGINSGFTQGSEIAQGYGQTVVNLAHSIAYPFIRLSESFAQAGTLAVNRVAPFPLPYPYVYDVHALPPNVAAPTISETEAAPIEEKSGSSLPSQDDAPQSESTASVIVAPSIDGEDQGKTVSIESRISTDAKDKAAKATNGTNGSSLYDQLRKEGEDPIAEAAKLEAKIEQNGTHTAHSSGDDEGVKESQHANGNGGGKKKKNKKKKNTSPNGSHQSAPTFKEGLAQTEAK</sequence>
<feature type="compositionally biased region" description="Basic and acidic residues" evidence="1">
    <location>
        <begin position="317"/>
        <end position="326"/>
    </location>
</feature>
<dbReference type="EMBL" id="KZ819604">
    <property type="protein sequence ID" value="PWN34056.1"/>
    <property type="molecule type" value="Genomic_DNA"/>
</dbReference>
<protein>
    <submittedName>
        <fullName evidence="2">Uncharacterized protein</fullName>
    </submittedName>
</protein>
<feature type="region of interest" description="Disordered" evidence="1">
    <location>
        <begin position="352"/>
        <end position="421"/>
    </location>
</feature>
<feature type="compositionally biased region" description="Basic and acidic residues" evidence="1">
    <location>
        <begin position="370"/>
        <end position="380"/>
    </location>
</feature>
<reference evidence="2 3" key="1">
    <citation type="journal article" date="2018" name="Mol. Biol. Evol.">
        <title>Broad Genomic Sampling Reveals a Smut Pathogenic Ancestry of the Fungal Clade Ustilaginomycotina.</title>
        <authorList>
            <person name="Kijpornyongpan T."/>
            <person name="Mondo S.J."/>
            <person name="Barry K."/>
            <person name="Sandor L."/>
            <person name="Lee J."/>
            <person name="Lipzen A."/>
            <person name="Pangilinan J."/>
            <person name="LaButti K."/>
            <person name="Hainaut M."/>
            <person name="Henrissat B."/>
            <person name="Grigoriev I.V."/>
            <person name="Spatafora J.W."/>
            <person name="Aime M.C."/>
        </authorList>
    </citation>
    <scope>NUCLEOTIDE SEQUENCE [LARGE SCALE GENOMIC DNA]</scope>
    <source>
        <strain evidence="2 3">MCA 3882</strain>
    </source>
</reference>
<dbReference type="OrthoDB" id="5580651at2759"/>
<feature type="compositionally biased region" description="Polar residues" evidence="1">
    <location>
        <begin position="399"/>
        <end position="409"/>
    </location>
</feature>
<gene>
    <name evidence="2" type="ORF">FA14DRAFT_191149</name>
</gene>
<dbReference type="RefSeq" id="XP_025354358.1">
    <property type="nucleotide sequence ID" value="XM_025501848.1"/>
</dbReference>
<evidence type="ECO:0000313" key="2">
    <source>
        <dbReference type="EMBL" id="PWN34056.1"/>
    </source>
</evidence>